<evidence type="ECO:0000256" key="8">
    <source>
        <dbReference type="ARBA" id="ARBA00023065"/>
    </source>
</evidence>
<organism evidence="17 18">
    <name type="scientific">Sphingomonas olei</name>
    <dbReference type="NCBI Taxonomy" id="1886787"/>
    <lineage>
        <taxon>Bacteria</taxon>
        <taxon>Pseudomonadati</taxon>
        <taxon>Pseudomonadota</taxon>
        <taxon>Alphaproteobacteria</taxon>
        <taxon>Sphingomonadales</taxon>
        <taxon>Sphingomonadaceae</taxon>
        <taxon>Sphingomonas</taxon>
    </lineage>
</organism>
<keyword evidence="9 13" id="KW-0798">TonB box</keyword>
<keyword evidence="7" id="KW-0408">Iron</keyword>
<comment type="similarity">
    <text evidence="12 13">Belongs to the TonB-dependent receptor family.</text>
</comment>
<dbReference type="PANTHER" id="PTHR32552">
    <property type="entry name" value="FERRICHROME IRON RECEPTOR-RELATED"/>
    <property type="match status" value="1"/>
</dbReference>
<dbReference type="SUPFAM" id="SSF56935">
    <property type="entry name" value="Porins"/>
    <property type="match status" value="1"/>
</dbReference>
<dbReference type="InterPro" id="IPR036942">
    <property type="entry name" value="Beta-barrel_TonB_sf"/>
</dbReference>
<keyword evidence="18" id="KW-1185">Reference proteome</keyword>
<dbReference type="Pfam" id="PF00593">
    <property type="entry name" value="TonB_dep_Rec_b-barrel"/>
    <property type="match status" value="1"/>
</dbReference>
<evidence type="ECO:0000256" key="12">
    <source>
        <dbReference type="PROSITE-ProRule" id="PRU01360"/>
    </source>
</evidence>
<evidence type="ECO:0000256" key="6">
    <source>
        <dbReference type="ARBA" id="ARBA00022729"/>
    </source>
</evidence>
<evidence type="ECO:0000256" key="7">
    <source>
        <dbReference type="ARBA" id="ARBA00023004"/>
    </source>
</evidence>
<evidence type="ECO:0000256" key="2">
    <source>
        <dbReference type="ARBA" id="ARBA00022448"/>
    </source>
</evidence>
<dbReference type="Gene3D" id="2.170.130.10">
    <property type="entry name" value="TonB-dependent receptor, plug domain"/>
    <property type="match status" value="1"/>
</dbReference>
<keyword evidence="11 12" id="KW-0998">Cell outer membrane</keyword>
<evidence type="ECO:0000313" key="17">
    <source>
        <dbReference type="EMBL" id="THG39093.1"/>
    </source>
</evidence>
<evidence type="ECO:0000256" key="1">
    <source>
        <dbReference type="ARBA" id="ARBA00004571"/>
    </source>
</evidence>
<evidence type="ECO:0000256" key="11">
    <source>
        <dbReference type="ARBA" id="ARBA00023237"/>
    </source>
</evidence>
<dbReference type="Gene3D" id="2.40.170.20">
    <property type="entry name" value="TonB-dependent receptor, beta-barrel domain"/>
    <property type="match status" value="1"/>
</dbReference>
<dbReference type="EMBL" id="SSTI01000009">
    <property type="protein sequence ID" value="THG39093.1"/>
    <property type="molecule type" value="Genomic_DNA"/>
</dbReference>
<evidence type="ECO:0000256" key="13">
    <source>
        <dbReference type="RuleBase" id="RU003357"/>
    </source>
</evidence>
<keyword evidence="2 12" id="KW-0813">Transport</keyword>
<comment type="caution">
    <text evidence="17">The sequence shown here is derived from an EMBL/GenBank/DDBJ whole genome shotgun (WGS) entry which is preliminary data.</text>
</comment>
<reference evidence="17 18" key="1">
    <citation type="submission" date="2019-04" db="EMBL/GenBank/DDBJ databases">
        <title>Microbes associate with the intestines of laboratory mice.</title>
        <authorList>
            <person name="Navarre W."/>
            <person name="Wong E."/>
            <person name="Huang K.C."/>
            <person name="Tropini C."/>
            <person name="Ng K."/>
            <person name="Yu B."/>
        </authorList>
    </citation>
    <scope>NUCLEOTIDE SEQUENCE [LARGE SCALE GENOMIC DNA]</scope>
    <source>
        <strain evidence="17 18">NM83_B4-11</strain>
    </source>
</reference>
<protein>
    <submittedName>
        <fullName evidence="17">TonB-dependent receptor</fullName>
    </submittedName>
</protein>
<gene>
    <name evidence="17" type="ORF">E5988_12620</name>
</gene>
<keyword evidence="4" id="KW-0410">Iron transport</keyword>
<keyword evidence="3 12" id="KW-1134">Transmembrane beta strand</keyword>
<evidence type="ECO:0000256" key="10">
    <source>
        <dbReference type="ARBA" id="ARBA00023136"/>
    </source>
</evidence>
<dbReference type="InterPro" id="IPR037066">
    <property type="entry name" value="Plug_dom_sf"/>
</dbReference>
<accession>A0ABY2QEV5</accession>
<evidence type="ECO:0000256" key="3">
    <source>
        <dbReference type="ARBA" id="ARBA00022452"/>
    </source>
</evidence>
<keyword evidence="10 12" id="KW-0472">Membrane</keyword>
<dbReference type="Proteomes" id="UP000308038">
    <property type="component" value="Unassembled WGS sequence"/>
</dbReference>
<dbReference type="PROSITE" id="PS52016">
    <property type="entry name" value="TONB_DEPENDENT_REC_3"/>
    <property type="match status" value="1"/>
</dbReference>
<comment type="subcellular location">
    <subcellularLocation>
        <location evidence="1 12">Cell outer membrane</location>
        <topology evidence="1 12">Multi-pass membrane protein</topology>
    </subcellularLocation>
</comment>
<dbReference type="InterPro" id="IPR000531">
    <property type="entry name" value="Beta-barrel_TonB"/>
</dbReference>
<keyword evidence="5 12" id="KW-0812">Transmembrane</keyword>
<evidence type="ECO:0000313" key="18">
    <source>
        <dbReference type="Proteomes" id="UP000308038"/>
    </source>
</evidence>
<dbReference type="InterPro" id="IPR039426">
    <property type="entry name" value="TonB-dep_rcpt-like"/>
</dbReference>
<dbReference type="InterPro" id="IPR012910">
    <property type="entry name" value="Plug_dom"/>
</dbReference>
<evidence type="ECO:0000256" key="5">
    <source>
        <dbReference type="ARBA" id="ARBA00022692"/>
    </source>
</evidence>
<sequence length="750" mass="81518">MGQQQIGAAGSRVSLLPRALAWLVTCGALTETAAVAQERPASSAPQDAGDDTDGDRATDIVVKGQRLRANNAFSSTSFDTKAIKDRRLTEVEQIFREVPGMNVRDYNLSGVANQIVIRGFGNGGHGGDLGMVIDGIPLNEANSHADGYVDTNVLVPLEIGAMTVCRGPVSALYGNFNRGGLIAFETRKGGRYWEGDVSGGGFGTGDAQVALGTPLGSKVQLNAAAQAFRTDGFRPQSDAHRITAAARLALALSDRLDLSVSARGQHARGDSPGYLTLAQYRVDPYGIDPRVQNDGSSKDFATLRADLAYTLLPDVRLLAFAYTTQQDFTRFFTRGAVAPTAIWRQREERYDRSVYGVGTSLNGATNLFDRRLDFVIGLEGFSEDTQYQFYDDLNFRRRTAPAQFDRTLKLNSVSAFTEANLVIDPLLQLSLGLRYDRFTGDCTVDGPEQPGGNCGRFRTVDNLSPKAGIRSQVTPWLQLRTSYAQGFALPEAQAKFQTGAQGLDPNTIDQVEVGGKLTPTEGLELDAVVYRVDSSDEFASTAPGVFVNFGKTRRRGVEASALWRPSAAVELRAVYAHATSRVRQNLDPLLIGKHVTGVPRDTLTIYASVRPLPRLRLQATYRHVGSYAADAANTLFSPAYDIVDVGVSYDLDRWLRVPSRAYLNVDNLFDTVYASTFNSLSSVGTGAPRFVRVGVQLGFWEGRAARAAGLAFLATEIARAAQSLFRLTDVKQSLHHGVIFPPDRHAHRSR</sequence>
<proteinExistence type="inferred from homology"/>
<dbReference type="CDD" id="cd01347">
    <property type="entry name" value="ligand_gated_channel"/>
    <property type="match status" value="1"/>
</dbReference>
<dbReference type="Pfam" id="PF07715">
    <property type="entry name" value="Plug"/>
    <property type="match status" value="1"/>
</dbReference>
<keyword evidence="17" id="KW-0675">Receptor</keyword>
<keyword evidence="8" id="KW-0406">Ion transport</keyword>
<evidence type="ECO:0000256" key="9">
    <source>
        <dbReference type="ARBA" id="ARBA00023077"/>
    </source>
</evidence>
<evidence type="ECO:0000259" key="15">
    <source>
        <dbReference type="Pfam" id="PF00593"/>
    </source>
</evidence>
<evidence type="ECO:0000259" key="16">
    <source>
        <dbReference type="Pfam" id="PF07715"/>
    </source>
</evidence>
<name>A0ABY2QEV5_9SPHN</name>
<feature type="domain" description="TonB-dependent receptor-like beta-barrel" evidence="15">
    <location>
        <begin position="282"/>
        <end position="668"/>
    </location>
</feature>
<feature type="region of interest" description="Disordered" evidence="14">
    <location>
        <begin position="36"/>
        <end position="56"/>
    </location>
</feature>
<evidence type="ECO:0000256" key="14">
    <source>
        <dbReference type="SAM" id="MobiDB-lite"/>
    </source>
</evidence>
<keyword evidence="6" id="KW-0732">Signal</keyword>
<dbReference type="RefSeq" id="WP_136451902.1">
    <property type="nucleotide sequence ID" value="NZ_SSTI01000009.1"/>
</dbReference>
<dbReference type="PANTHER" id="PTHR32552:SF68">
    <property type="entry name" value="FERRICHROME OUTER MEMBRANE TRANSPORTER_PHAGE RECEPTOR"/>
    <property type="match status" value="1"/>
</dbReference>
<feature type="domain" description="TonB-dependent receptor plug" evidence="16">
    <location>
        <begin position="72"/>
        <end position="180"/>
    </location>
</feature>
<evidence type="ECO:0000256" key="4">
    <source>
        <dbReference type="ARBA" id="ARBA00022496"/>
    </source>
</evidence>